<protein>
    <submittedName>
        <fullName evidence="3">SDR family oxidoreductase</fullName>
    </submittedName>
</protein>
<sequence>MPFFSTQGILQQADPRCWQDHFFGLTPARWARLAGCAFWITGAGTGYGRAIALALAASGATVFLTGRRSEKLQETLDEGVCLGIKTDQCIPIVADITSESDLIQAIELISRHVSKLHGLVNNAAQPQPCSGNRPLTELSLASWNELMSVNVTGQWLLTKLAMPLLINSDSLRIVFMSSEAGWAYTSGFGPYNISKSALNTLGASLAAEWAGHFPDKDIQINVLIPGEAKTEMNQASTISPYSVVSMTLTLLSHPSGGPNGCFFHRDGRHLEFAYSPSYVNDLLVP</sequence>
<keyword evidence="2" id="KW-0560">Oxidoreductase</keyword>
<dbReference type="SUPFAM" id="SSF51735">
    <property type="entry name" value="NAD(P)-binding Rossmann-fold domains"/>
    <property type="match status" value="1"/>
</dbReference>
<dbReference type="PANTHER" id="PTHR42901:SF1">
    <property type="entry name" value="ALCOHOL DEHYDROGENASE"/>
    <property type="match status" value="1"/>
</dbReference>
<evidence type="ECO:0000313" key="3">
    <source>
        <dbReference type="EMBL" id="MCQ8127407.1"/>
    </source>
</evidence>
<organism evidence="3 4">
    <name type="scientific">Methylomonas rivi</name>
    <dbReference type="NCBI Taxonomy" id="2952226"/>
    <lineage>
        <taxon>Bacteria</taxon>
        <taxon>Pseudomonadati</taxon>
        <taxon>Pseudomonadota</taxon>
        <taxon>Gammaproteobacteria</taxon>
        <taxon>Methylococcales</taxon>
        <taxon>Methylococcaceae</taxon>
        <taxon>Methylomonas</taxon>
    </lineage>
</organism>
<comment type="caution">
    <text evidence="3">The sequence shown here is derived from an EMBL/GenBank/DDBJ whole genome shotgun (WGS) entry which is preliminary data.</text>
</comment>
<dbReference type="CDD" id="cd05233">
    <property type="entry name" value="SDR_c"/>
    <property type="match status" value="1"/>
</dbReference>
<evidence type="ECO:0000256" key="2">
    <source>
        <dbReference type="ARBA" id="ARBA00023002"/>
    </source>
</evidence>
<reference evidence="3 4" key="1">
    <citation type="submission" date="2022-07" db="EMBL/GenBank/DDBJ databases">
        <title>Methylomonas rivi sp. nov., Methylomonas rosea sp. nov., Methylomonas aureus sp. nov. and Methylomonas subterranea sp. nov., four novel methanotrophs isolated from a freshwater creek and the deep terrestrial subsurface.</title>
        <authorList>
            <person name="Abin C."/>
            <person name="Sankaranarayanan K."/>
            <person name="Garner C."/>
            <person name="Sindelar R."/>
            <person name="Kotary K."/>
            <person name="Garner R."/>
            <person name="Barclay S."/>
            <person name="Lawson P."/>
            <person name="Krumholz L."/>
        </authorList>
    </citation>
    <scope>NUCLEOTIDE SEQUENCE [LARGE SCALE GENOMIC DNA]</scope>
    <source>
        <strain evidence="3 4">WSC-6</strain>
    </source>
</reference>
<dbReference type="PRINTS" id="PR00081">
    <property type="entry name" value="GDHRDH"/>
</dbReference>
<evidence type="ECO:0000313" key="4">
    <source>
        <dbReference type="Proteomes" id="UP001524586"/>
    </source>
</evidence>
<accession>A0ABT1U0Q9</accession>
<dbReference type="InterPro" id="IPR002347">
    <property type="entry name" value="SDR_fam"/>
</dbReference>
<dbReference type="PROSITE" id="PS00061">
    <property type="entry name" value="ADH_SHORT"/>
    <property type="match status" value="1"/>
</dbReference>
<dbReference type="PANTHER" id="PTHR42901">
    <property type="entry name" value="ALCOHOL DEHYDROGENASE"/>
    <property type="match status" value="1"/>
</dbReference>
<proteinExistence type="inferred from homology"/>
<dbReference type="Pfam" id="PF00106">
    <property type="entry name" value="adh_short"/>
    <property type="match status" value="1"/>
</dbReference>
<gene>
    <name evidence="3" type="ORF">NP596_02965</name>
</gene>
<dbReference type="InterPro" id="IPR020904">
    <property type="entry name" value="Sc_DH/Rdtase_CS"/>
</dbReference>
<dbReference type="EMBL" id="JANIBK010000008">
    <property type="protein sequence ID" value="MCQ8127407.1"/>
    <property type="molecule type" value="Genomic_DNA"/>
</dbReference>
<dbReference type="Gene3D" id="3.40.50.720">
    <property type="entry name" value="NAD(P)-binding Rossmann-like Domain"/>
    <property type="match status" value="1"/>
</dbReference>
<dbReference type="RefSeq" id="WP_256613726.1">
    <property type="nucleotide sequence ID" value="NZ_JANIBK010000008.1"/>
</dbReference>
<evidence type="ECO:0000256" key="1">
    <source>
        <dbReference type="ARBA" id="ARBA00006484"/>
    </source>
</evidence>
<comment type="similarity">
    <text evidence="1">Belongs to the short-chain dehydrogenases/reductases (SDR) family.</text>
</comment>
<keyword evidence="4" id="KW-1185">Reference proteome</keyword>
<dbReference type="InterPro" id="IPR036291">
    <property type="entry name" value="NAD(P)-bd_dom_sf"/>
</dbReference>
<name>A0ABT1U0Q9_9GAMM</name>
<dbReference type="Proteomes" id="UP001524586">
    <property type="component" value="Unassembled WGS sequence"/>
</dbReference>